<evidence type="ECO:0000256" key="1">
    <source>
        <dbReference type="SAM" id="Phobius"/>
    </source>
</evidence>
<proteinExistence type="predicted"/>
<dbReference type="EMBL" id="JACVDC010000042">
    <property type="protein sequence ID" value="MBC9796970.1"/>
    <property type="molecule type" value="Genomic_DNA"/>
</dbReference>
<dbReference type="RefSeq" id="WP_187966111.1">
    <property type="nucleotide sequence ID" value="NZ_JACVDC010000042.1"/>
</dbReference>
<keyword evidence="1" id="KW-0472">Membrane</keyword>
<keyword evidence="3" id="KW-1185">Reference proteome</keyword>
<comment type="caution">
    <text evidence="2">The sequence shown here is derived from an EMBL/GenBank/DDBJ whole genome shotgun (WGS) entry which is preliminary data.</text>
</comment>
<sequence>MKNRFYTKLKKEQLKFQFKLLLFSLLVNSLITCILYFTAPALLFLIPFFVVITLSVIAPFFDVPSMVGKGHLRYFSSLFLAEKEKDGVIVIHGGTLFDYYFAIPKNLNGKQRTAFILSEYLKGLLNIIHSEGENVVLRGTSYIINERTASKTGLKKVRTDGIQQLILLYNYFNLVASLYLAKNKIIFPRLSRIHTYEGKIGDLKRHEASITTMLNRLTDASDYQN</sequence>
<organism evidence="2 3">
    <name type="scientific">Sinomicrobium weinanense</name>
    <dbReference type="NCBI Taxonomy" id="2842200"/>
    <lineage>
        <taxon>Bacteria</taxon>
        <taxon>Pseudomonadati</taxon>
        <taxon>Bacteroidota</taxon>
        <taxon>Flavobacteriia</taxon>
        <taxon>Flavobacteriales</taxon>
        <taxon>Flavobacteriaceae</taxon>
        <taxon>Sinomicrobium</taxon>
    </lineage>
</organism>
<evidence type="ECO:0000313" key="2">
    <source>
        <dbReference type="EMBL" id="MBC9796970.1"/>
    </source>
</evidence>
<protein>
    <submittedName>
        <fullName evidence="2">Uncharacterized protein</fullName>
    </submittedName>
</protein>
<gene>
    <name evidence="2" type="ORF">IBL28_13410</name>
</gene>
<accession>A0A926JT11</accession>
<name>A0A926JT11_9FLAO</name>
<dbReference type="Proteomes" id="UP000653730">
    <property type="component" value="Unassembled WGS sequence"/>
</dbReference>
<feature type="transmembrane region" description="Helical" evidence="1">
    <location>
        <begin position="20"/>
        <end position="38"/>
    </location>
</feature>
<keyword evidence="1" id="KW-1133">Transmembrane helix</keyword>
<reference evidence="2 3" key="1">
    <citation type="submission" date="2020-09" db="EMBL/GenBank/DDBJ databases">
        <title>Sinomicrobium weinanense sp. nov., a halophilic bacteria isolated from saline-alkali soil.</title>
        <authorList>
            <person name="Wu P."/>
            <person name="Ren H."/>
            <person name="Mei Y."/>
            <person name="Liang Y."/>
            <person name="Chen Z."/>
        </authorList>
    </citation>
    <scope>NUCLEOTIDE SEQUENCE [LARGE SCALE GENOMIC DNA]</scope>
    <source>
        <strain evidence="2 3">FJxs</strain>
    </source>
</reference>
<dbReference type="AlphaFoldDB" id="A0A926JT11"/>
<evidence type="ECO:0000313" key="3">
    <source>
        <dbReference type="Proteomes" id="UP000653730"/>
    </source>
</evidence>
<keyword evidence="1" id="KW-0812">Transmembrane</keyword>
<feature type="transmembrane region" description="Helical" evidence="1">
    <location>
        <begin position="44"/>
        <end position="63"/>
    </location>
</feature>